<keyword evidence="1" id="KW-1133">Transmembrane helix</keyword>
<keyword evidence="1" id="KW-0472">Membrane</keyword>
<name>A0A4P6UZI6_9HYPH</name>
<gene>
    <name evidence="2" type="ORF">E0E05_03495</name>
</gene>
<dbReference type="Proteomes" id="UP000293719">
    <property type="component" value="Chromosome"/>
</dbReference>
<dbReference type="RefSeq" id="WP_131615459.1">
    <property type="nucleotide sequence ID" value="NZ_CP036532.1"/>
</dbReference>
<dbReference type="EMBL" id="CP036532">
    <property type="protein sequence ID" value="QBK29744.1"/>
    <property type="molecule type" value="Genomic_DNA"/>
</dbReference>
<organism evidence="2 3">
    <name type="scientific">Roseitalea porphyridii</name>
    <dbReference type="NCBI Taxonomy" id="1852022"/>
    <lineage>
        <taxon>Bacteria</taxon>
        <taxon>Pseudomonadati</taxon>
        <taxon>Pseudomonadota</taxon>
        <taxon>Alphaproteobacteria</taxon>
        <taxon>Hyphomicrobiales</taxon>
        <taxon>Ahrensiaceae</taxon>
        <taxon>Roseitalea</taxon>
    </lineage>
</organism>
<feature type="transmembrane region" description="Helical" evidence="1">
    <location>
        <begin position="101"/>
        <end position="119"/>
    </location>
</feature>
<dbReference type="KEGG" id="rpod:E0E05_03495"/>
<keyword evidence="3" id="KW-1185">Reference proteome</keyword>
<evidence type="ECO:0000313" key="3">
    <source>
        <dbReference type="Proteomes" id="UP000293719"/>
    </source>
</evidence>
<protein>
    <submittedName>
        <fullName evidence="2">Uncharacterized protein</fullName>
    </submittedName>
</protein>
<feature type="transmembrane region" description="Helical" evidence="1">
    <location>
        <begin position="57"/>
        <end position="81"/>
    </location>
</feature>
<keyword evidence="1" id="KW-0812">Transmembrane</keyword>
<evidence type="ECO:0000313" key="2">
    <source>
        <dbReference type="EMBL" id="QBK29744.1"/>
    </source>
</evidence>
<dbReference type="OrthoDB" id="250722at2"/>
<accession>A0A4P6UZI6</accession>
<dbReference type="GeneID" id="90766351"/>
<proteinExistence type="predicted"/>
<sequence length="238" mass="26405">MPYRTLDRAKISRTAERLERRIAERFPRSSLREVAEELVSLSEDLGEDAQTLGQPLVWLRLIVAVFVALAAVMFAFVGTFLSFDRLLAPGEAFDFVQGLEAAINTAVFAGIGLWTLISLEERLKRRRALKSLHALRSVIHIIDMHQLTKDPAASRPGIMPTASSPKRVLTPGELERYLDYCSEMLSIAGKLAALYAQALNDSVVVEAVNDIEALATNLSRKIWQKIMLISRDETAVAA</sequence>
<evidence type="ECO:0000256" key="1">
    <source>
        <dbReference type="SAM" id="Phobius"/>
    </source>
</evidence>
<dbReference type="AlphaFoldDB" id="A0A4P6UZI6"/>
<reference evidence="2 3" key="1">
    <citation type="journal article" date="2017" name="Int. J. Syst. Evol. Microbiol.">
        <title>Roseitalea porphyridii gen. nov., sp. nov., isolated from a red alga, and reclassification of Hoeflea suaedae Chung et al. 2013 as Pseudohoeflea suaedae gen. nov., comb. nov.</title>
        <authorList>
            <person name="Hyeon J.W."/>
            <person name="Jeong S.E."/>
            <person name="Baek K."/>
            <person name="Jeon C.O."/>
        </authorList>
    </citation>
    <scope>NUCLEOTIDE SEQUENCE [LARGE SCALE GENOMIC DNA]</scope>
    <source>
        <strain evidence="2 3">MA7-20</strain>
    </source>
</reference>